<accession>A0A392S8V8</accession>
<evidence type="ECO:0000313" key="3">
    <source>
        <dbReference type="Proteomes" id="UP000265520"/>
    </source>
</evidence>
<feature type="compositionally biased region" description="Acidic residues" evidence="1">
    <location>
        <begin position="38"/>
        <end position="49"/>
    </location>
</feature>
<evidence type="ECO:0000313" key="2">
    <source>
        <dbReference type="EMBL" id="MCI45321.1"/>
    </source>
</evidence>
<proteinExistence type="predicted"/>
<reference evidence="2 3" key="1">
    <citation type="journal article" date="2018" name="Front. Plant Sci.">
        <title>Red Clover (Trifolium pratense) and Zigzag Clover (T. medium) - A Picture of Genomic Similarities and Differences.</title>
        <authorList>
            <person name="Dluhosova J."/>
            <person name="Istvanek J."/>
            <person name="Nedelnik J."/>
            <person name="Repkova J."/>
        </authorList>
    </citation>
    <scope>NUCLEOTIDE SEQUENCE [LARGE SCALE GENOMIC DNA]</scope>
    <source>
        <strain evidence="3">cv. 10/8</strain>
        <tissue evidence="2">Leaf</tissue>
    </source>
</reference>
<sequence length="87" mass="9627">MAGDSTPNHGHGAVTLQAAVDEIRRLQAEVASIRQERAEEEADSDEESFAESQPLNQTLWDARVPDNFKSPHLPTFEGKSDPSEHLM</sequence>
<name>A0A392S8V8_9FABA</name>
<feature type="compositionally biased region" description="Basic and acidic residues" evidence="1">
    <location>
        <begin position="78"/>
        <end position="87"/>
    </location>
</feature>
<organism evidence="2 3">
    <name type="scientific">Trifolium medium</name>
    <dbReference type="NCBI Taxonomy" id="97028"/>
    <lineage>
        <taxon>Eukaryota</taxon>
        <taxon>Viridiplantae</taxon>
        <taxon>Streptophyta</taxon>
        <taxon>Embryophyta</taxon>
        <taxon>Tracheophyta</taxon>
        <taxon>Spermatophyta</taxon>
        <taxon>Magnoliopsida</taxon>
        <taxon>eudicotyledons</taxon>
        <taxon>Gunneridae</taxon>
        <taxon>Pentapetalae</taxon>
        <taxon>rosids</taxon>
        <taxon>fabids</taxon>
        <taxon>Fabales</taxon>
        <taxon>Fabaceae</taxon>
        <taxon>Papilionoideae</taxon>
        <taxon>50 kb inversion clade</taxon>
        <taxon>NPAAA clade</taxon>
        <taxon>Hologalegina</taxon>
        <taxon>IRL clade</taxon>
        <taxon>Trifolieae</taxon>
        <taxon>Trifolium</taxon>
    </lineage>
</organism>
<comment type="caution">
    <text evidence="2">The sequence shown here is derived from an EMBL/GenBank/DDBJ whole genome shotgun (WGS) entry which is preliminary data.</text>
</comment>
<feature type="region of interest" description="Disordered" evidence="1">
    <location>
        <begin position="34"/>
        <end position="87"/>
    </location>
</feature>
<feature type="non-terminal residue" evidence="2">
    <location>
        <position position="87"/>
    </location>
</feature>
<dbReference type="AlphaFoldDB" id="A0A392S8V8"/>
<dbReference type="Proteomes" id="UP000265520">
    <property type="component" value="Unassembled WGS sequence"/>
</dbReference>
<protein>
    <submittedName>
        <fullName evidence="2">Uncharacterized protein</fullName>
    </submittedName>
</protein>
<evidence type="ECO:0000256" key="1">
    <source>
        <dbReference type="SAM" id="MobiDB-lite"/>
    </source>
</evidence>
<dbReference type="EMBL" id="LXQA010342550">
    <property type="protein sequence ID" value="MCI45321.1"/>
    <property type="molecule type" value="Genomic_DNA"/>
</dbReference>
<keyword evidence="3" id="KW-1185">Reference proteome</keyword>